<reference evidence="3" key="1">
    <citation type="submission" date="2021-04" db="EMBL/GenBank/DDBJ databases">
        <title>The complete genome sequence of Caulobacter sp. S6.</title>
        <authorList>
            <person name="Tang Y."/>
            <person name="Ouyang W."/>
            <person name="Liu Q."/>
            <person name="Huang B."/>
            <person name="Guo Z."/>
            <person name="Lei P."/>
        </authorList>
    </citation>
    <scope>NUCLEOTIDE SEQUENCE</scope>
    <source>
        <strain evidence="3">S6</strain>
    </source>
</reference>
<feature type="domain" description="Ig-like" evidence="2">
    <location>
        <begin position="264"/>
        <end position="344"/>
    </location>
</feature>
<feature type="transmembrane region" description="Helical" evidence="1">
    <location>
        <begin position="35"/>
        <end position="57"/>
    </location>
</feature>
<keyword evidence="3" id="KW-0808">Transferase</keyword>
<protein>
    <submittedName>
        <fullName evidence="3">Acyltransferase</fullName>
    </submittedName>
</protein>
<accession>A0A975FZZ0</accession>
<dbReference type="PANTHER" id="PTHR23028:SF131">
    <property type="entry name" value="BLR2367 PROTEIN"/>
    <property type="match status" value="1"/>
</dbReference>
<keyword evidence="1" id="KW-0812">Transmembrane</keyword>
<keyword evidence="3" id="KW-0012">Acyltransferase</keyword>
<gene>
    <name evidence="3" type="ORF">KCG34_24010</name>
</gene>
<dbReference type="PROSITE" id="PS50835">
    <property type="entry name" value="IG_LIKE"/>
    <property type="match status" value="1"/>
</dbReference>
<feature type="transmembrane region" description="Helical" evidence="1">
    <location>
        <begin position="129"/>
        <end position="149"/>
    </location>
</feature>
<organism evidence="3 4">
    <name type="scientific">Phenylobacterium montanum</name>
    <dbReference type="NCBI Taxonomy" id="2823693"/>
    <lineage>
        <taxon>Bacteria</taxon>
        <taxon>Pseudomonadati</taxon>
        <taxon>Pseudomonadota</taxon>
        <taxon>Alphaproteobacteria</taxon>
        <taxon>Caulobacterales</taxon>
        <taxon>Caulobacteraceae</taxon>
        <taxon>Phenylobacterium</taxon>
    </lineage>
</organism>
<keyword evidence="1" id="KW-0472">Membrane</keyword>
<dbReference type="Proteomes" id="UP000676409">
    <property type="component" value="Chromosome"/>
</dbReference>
<feature type="transmembrane region" description="Helical" evidence="1">
    <location>
        <begin position="212"/>
        <end position="231"/>
    </location>
</feature>
<dbReference type="Pfam" id="PF01757">
    <property type="entry name" value="Acyl_transf_3"/>
    <property type="match status" value="1"/>
</dbReference>
<dbReference type="InterPro" id="IPR050879">
    <property type="entry name" value="Acyltransferase_3"/>
</dbReference>
<evidence type="ECO:0000256" key="1">
    <source>
        <dbReference type="SAM" id="Phobius"/>
    </source>
</evidence>
<dbReference type="GO" id="GO:0000271">
    <property type="term" value="P:polysaccharide biosynthetic process"/>
    <property type="evidence" value="ECO:0007669"/>
    <property type="project" value="TreeGrafter"/>
</dbReference>
<feature type="transmembrane region" description="Helical" evidence="1">
    <location>
        <begin position="237"/>
        <end position="253"/>
    </location>
</feature>
<dbReference type="EMBL" id="CP073078">
    <property type="protein sequence ID" value="QUD88059.1"/>
    <property type="molecule type" value="Genomic_DNA"/>
</dbReference>
<feature type="transmembrane region" description="Helical" evidence="1">
    <location>
        <begin position="156"/>
        <end position="174"/>
    </location>
</feature>
<evidence type="ECO:0000259" key="2">
    <source>
        <dbReference type="PROSITE" id="PS50835"/>
    </source>
</evidence>
<feature type="transmembrane region" description="Helical" evidence="1">
    <location>
        <begin position="265"/>
        <end position="290"/>
    </location>
</feature>
<evidence type="ECO:0000313" key="3">
    <source>
        <dbReference type="EMBL" id="QUD88059.1"/>
    </source>
</evidence>
<feature type="transmembrane region" description="Helical" evidence="1">
    <location>
        <begin position="78"/>
        <end position="96"/>
    </location>
</feature>
<feature type="transmembrane region" description="Helical" evidence="1">
    <location>
        <begin position="180"/>
        <end position="200"/>
    </location>
</feature>
<keyword evidence="1" id="KW-1133">Transmembrane helix</keyword>
<evidence type="ECO:0000313" key="4">
    <source>
        <dbReference type="Proteomes" id="UP000676409"/>
    </source>
</evidence>
<dbReference type="GO" id="GO:0016020">
    <property type="term" value="C:membrane"/>
    <property type="evidence" value="ECO:0007669"/>
    <property type="project" value="TreeGrafter"/>
</dbReference>
<feature type="transmembrane region" description="Helical" evidence="1">
    <location>
        <begin position="302"/>
        <end position="323"/>
    </location>
</feature>
<dbReference type="KEGG" id="caul:KCG34_24010"/>
<dbReference type="RefSeq" id="WP_211938110.1">
    <property type="nucleotide sequence ID" value="NZ_CP073078.1"/>
</dbReference>
<sequence length="344" mass="37862">MKFSAVIQYLRAVAAIMVLCYHVVLHWIPEQKPHYLFLSGGVDIFFVISGFVMWSLTAGREGGAWDFFSRRLKRIVPLYWLMTTAMLVVLVVLPGATLTSKFDLGHVVSSYLFIPAIHPVKGTFEPLLFPGWTLNYEMFFYVLITLALLGPMRFRLALILIPLAGLTAMGLIPHSDRSLVAFYSNSLLAEFGMGCVLGALLEKDLAERAPPWAGVAMIGLAIAAFFGLAQVPGLARGFAWGVPAALFVSGWVFNERARGTARWPLVQLLGDASYAIYLSHVIVLSALFQIAHRFVRSVPAEIGASVVITLTCITVGVGVYWFVEKPIINWFKTPRLKPAVAAAE</sequence>
<dbReference type="PANTHER" id="PTHR23028">
    <property type="entry name" value="ACETYLTRANSFERASE"/>
    <property type="match status" value="1"/>
</dbReference>
<dbReference type="GO" id="GO:0016747">
    <property type="term" value="F:acyltransferase activity, transferring groups other than amino-acyl groups"/>
    <property type="evidence" value="ECO:0007669"/>
    <property type="project" value="InterPro"/>
</dbReference>
<dbReference type="InterPro" id="IPR007110">
    <property type="entry name" value="Ig-like_dom"/>
</dbReference>
<keyword evidence="4" id="KW-1185">Reference proteome</keyword>
<dbReference type="InterPro" id="IPR002656">
    <property type="entry name" value="Acyl_transf_3_dom"/>
</dbReference>
<name>A0A975FZZ0_9CAUL</name>
<dbReference type="AlphaFoldDB" id="A0A975FZZ0"/>
<proteinExistence type="predicted"/>
<feature type="transmembrane region" description="Helical" evidence="1">
    <location>
        <begin position="12"/>
        <end position="29"/>
    </location>
</feature>